<gene>
    <name evidence="2" type="ORF">MWH18_06430</name>
</gene>
<reference evidence="2" key="1">
    <citation type="submission" date="2022-04" db="EMBL/GenBank/DDBJ databases">
        <title>Emergence of ST220 Acinetobacter pittii strain in bloodstream infection, which co-producing chromosomal NDM-1 and OXA-820 carbapenemases.</title>
        <authorList>
            <person name="Tian C."/>
            <person name="Xing M."/>
            <person name="Fu L."/>
            <person name="Xia D."/>
        </authorList>
    </citation>
    <scope>NUCLEOTIDE SEQUENCE</scope>
    <source>
        <strain evidence="2">TCM</strain>
    </source>
</reference>
<accession>A0AAE9S9M0</accession>
<keyword evidence="2" id="KW-0255">Endonuclease</keyword>
<keyword evidence="2" id="KW-0540">Nuclease</keyword>
<evidence type="ECO:0000313" key="3">
    <source>
        <dbReference type="Proteomes" id="UP001055514"/>
    </source>
</evidence>
<dbReference type="AlphaFoldDB" id="A0AAE9S9M0"/>
<feature type="domain" description="HNH endonuclease 5" evidence="1">
    <location>
        <begin position="21"/>
        <end position="73"/>
    </location>
</feature>
<protein>
    <submittedName>
        <fullName evidence="2">HNH endonuclease</fullName>
    </submittedName>
</protein>
<dbReference type="GO" id="GO:0004519">
    <property type="term" value="F:endonuclease activity"/>
    <property type="evidence" value="ECO:0007669"/>
    <property type="project" value="UniProtKB-KW"/>
</dbReference>
<sequence length="339" mass="39725">MSTVYTKVFPHLIFNYDFTKCIICMASHDENNTDKKLTDEHIVPEFIGGQIVVKNVCKECNNTLGHSLEGLLAKNIYFKMYAYTNEIKGKKNKLTNPLAGEYSYKGVRFRYESDFSLYQLPVIDQQLTDDGGFKFKASIDKRDLKTIENDIFKAISRKAKKEGRVLREDILKDDIKKIIENSKENIKVLEQPEINITFSLDYDLMALLALKIVYELIAWLWGEEFISENQFNFMRLSLKGIKLHRKLKYINRDFYEILRQLLKENPYTPLEDTSYIDNIFGENKTIVVFMSGGCSIRILNIWFNFLMPKALKNAFLIFTSDSKTGDFNFYREEIFLNHK</sequence>
<organism evidence="2 3">
    <name type="scientific">Acinetobacter pittii</name>
    <name type="common">Acinetobacter genomosp. 3</name>
    <dbReference type="NCBI Taxonomy" id="48296"/>
    <lineage>
        <taxon>Bacteria</taxon>
        <taxon>Pseudomonadati</taxon>
        <taxon>Pseudomonadota</taxon>
        <taxon>Gammaproteobacteria</taxon>
        <taxon>Moraxellales</taxon>
        <taxon>Moraxellaceae</taxon>
        <taxon>Acinetobacter</taxon>
        <taxon>Acinetobacter calcoaceticus/baumannii complex</taxon>
    </lineage>
</organism>
<dbReference type="InterPro" id="IPR029471">
    <property type="entry name" value="HNH_5"/>
</dbReference>
<evidence type="ECO:0000259" key="1">
    <source>
        <dbReference type="Pfam" id="PF14279"/>
    </source>
</evidence>
<keyword evidence="2" id="KW-0378">Hydrolase</keyword>
<evidence type="ECO:0000313" key="2">
    <source>
        <dbReference type="EMBL" id="USU95891.1"/>
    </source>
</evidence>
<name>A0AAE9S9M0_ACIPI</name>
<proteinExistence type="predicted"/>
<dbReference type="RefSeq" id="WP_086378123.1">
    <property type="nucleotide sequence ID" value="NZ_CP095407.1"/>
</dbReference>
<dbReference type="Pfam" id="PF14279">
    <property type="entry name" value="HNH_5"/>
    <property type="match status" value="1"/>
</dbReference>
<dbReference type="EMBL" id="CP095407">
    <property type="protein sequence ID" value="USU95891.1"/>
    <property type="molecule type" value="Genomic_DNA"/>
</dbReference>
<dbReference type="Proteomes" id="UP001055514">
    <property type="component" value="Chromosome"/>
</dbReference>